<protein>
    <submittedName>
        <fullName evidence="5">PhoH-like ATPase</fullName>
    </submittedName>
</protein>
<keyword evidence="2" id="KW-0067">ATP-binding</keyword>
<organism evidence="5 6">
    <name type="scientific">Hydrogenispora ethanolica</name>
    <dbReference type="NCBI Taxonomy" id="1082276"/>
    <lineage>
        <taxon>Bacteria</taxon>
        <taxon>Bacillati</taxon>
        <taxon>Bacillota</taxon>
        <taxon>Hydrogenispora</taxon>
    </lineage>
</organism>
<dbReference type="InterPro" id="IPR003714">
    <property type="entry name" value="PhoH"/>
</dbReference>
<dbReference type="InterPro" id="IPR029060">
    <property type="entry name" value="PIN-like_dom_sf"/>
</dbReference>
<dbReference type="InterPro" id="IPR027417">
    <property type="entry name" value="P-loop_NTPase"/>
</dbReference>
<evidence type="ECO:0000256" key="3">
    <source>
        <dbReference type="ARBA" id="ARBA00046345"/>
    </source>
</evidence>
<dbReference type="PANTHER" id="PTHR30473">
    <property type="entry name" value="PROTEIN PHOH"/>
    <property type="match status" value="1"/>
</dbReference>
<dbReference type="PANTHER" id="PTHR30473:SF2">
    <property type="entry name" value="PIN DOMAIN-CONTAINING PROTEIN"/>
    <property type="match status" value="1"/>
</dbReference>
<dbReference type="InterPro" id="IPR051451">
    <property type="entry name" value="PhoH2-like"/>
</dbReference>
<dbReference type="RefSeq" id="WP_132014265.1">
    <property type="nucleotide sequence ID" value="NZ_SLUN01000011.1"/>
</dbReference>
<sequence>MKKIFVLDTSILLHDPQAFNAFQDNDIVIPLAVVEEIDGQKKRQDEVGRNARRVSAFLDRLRENGHLDTGVPLGEGRGTIRVELNHQLIEMLPPALDRTKTDNRIIAVALALKQSSENPVVLISKDINMRIKADAVGIAAADYETDKIEIEDVYTGIRSLKVPPEQIDRFYAGGELTLEIEGIYPNQMIILEDSFGSSKSALARHLSGGRMVPLRFGQQETFGLKARNKEQKYALELLLDDEVRLVTLIGRAGTGKTLLALAAGLQKVVEESKYRRLAVSRPVIPMGSDLGFLPGDVNEKLRPWMQPIYDNLEFLFNNRDRNEKIDQLVNSMKDLNLLEMEALTYIRGRSIPNQFLLVDEAQNLSPHEIRTVITRVGEGTKIVLTGDPYQIDHPYLDSNSNGLTFVVERFKNEKIAGHITLTKGERSDLAELGAKLLG</sequence>
<comment type="similarity">
    <text evidence="3">In the N-terminal section; belongs to the PINc/VapC protein family.</text>
</comment>
<dbReference type="SUPFAM" id="SSF52540">
    <property type="entry name" value="P-loop containing nucleoside triphosphate hydrolases"/>
    <property type="match status" value="1"/>
</dbReference>
<dbReference type="OrthoDB" id="9773137at2"/>
<dbReference type="CDD" id="cd09883">
    <property type="entry name" value="PIN_VapC_PhoHL-ATPase"/>
    <property type="match status" value="1"/>
</dbReference>
<dbReference type="Pfam" id="PF02562">
    <property type="entry name" value="PhoH"/>
    <property type="match status" value="1"/>
</dbReference>
<evidence type="ECO:0000313" key="5">
    <source>
        <dbReference type="EMBL" id="TCL69939.1"/>
    </source>
</evidence>
<dbReference type="AlphaFoldDB" id="A0A4R1RU63"/>
<dbReference type="Pfam" id="PF13638">
    <property type="entry name" value="PIN_4"/>
    <property type="match status" value="1"/>
</dbReference>
<comment type="caution">
    <text evidence="5">The sequence shown here is derived from an EMBL/GenBank/DDBJ whole genome shotgun (WGS) entry which is preliminary data.</text>
</comment>
<evidence type="ECO:0000259" key="4">
    <source>
        <dbReference type="SMART" id="SM00670"/>
    </source>
</evidence>
<dbReference type="GO" id="GO:0005524">
    <property type="term" value="F:ATP binding"/>
    <property type="evidence" value="ECO:0007669"/>
    <property type="project" value="UniProtKB-KW"/>
</dbReference>
<dbReference type="FunFam" id="3.40.50.300:FF:000013">
    <property type="entry name" value="PhoH family ATPase"/>
    <property type="match status" value="1"/>
</dbReference>
<evidence type="ECO:0000256" key="1">
    <source>
        <dbReference type="ARBA" id="ARBA00022741"/>
    </source>
</evidence>
<keyword evidence="6" id="KW-1185">Reference proteome</keyword>
<evidence type="ECO:0000256" key="2">
    <source>
        <dbReference type="ARBA" id="ARBA00022840"/>
    </source>
</evidence>
<accession>A0A4R1RU63</accession>
<dbReference type="Gene3D" id="3.40.50.300">
    <property type="entry name" value="P-loop containing nucleotide triphosphate hydrolases"/>
    <property type="match status" value="1"/>
</dbReference>
<dbReference type="Proteomes" id="UP000295008">
    <property type="component" value="Unassembled WGS sequence"/>
</dbReference>
<dbReference type="SUPFAM" id="SSF88723">
    <property type="entry name" value="PIN domain-like"/>
    <property type="match status" value="1"/>
</dbReference>
<dbReference type="EMBL" id="SLUN01000011">
    <property type="protein sequence ID" value="TCL69939.1"/>
    <property type="molecule type" value="Genomic_DNA"/>
</dbReference>
<reference evidence="5 6" key="1">
    <citation type="submission" date="2019-03" db="EMBL/GenBank/DDBJ databases">
        <title>Genomic Encyclopedia of Type Strains, Phase IV (KMG-IV): sequencing the most valuable type-strain genomes for metagenomic binning, comparative biology and taxonomic classification.</title>
        <authorList>
            <person name="Goeker M."/>
        </authorList>
    </citation>
    <scope>NUCLEOTIDE SEQUENCE [LARGE SCALE GENOMIC DNA]</scope>
    <source>
        <strain evidence="5 6">LX-B</strain>
    </source>
</reference>
<proteinExistence type="inferred from homology"/>
<dbReference type="GO" id="GO:0005829">
    <property type="term" value="C:cytosol"/>
    <property type="evidence" value="ECO:0007669"/>
    <property type="project" value="TreeGrafter"/>
</dbReference>
<dbReference type="Gene3D" id="3.40.50.1010">
    <property type="entry name" value="5'-nuclease"/>
    <property type="match status" value="1"/>
</dbReference>
<evidence type="ECO:0000313" key="6">
    <source>
        <dbReference type="Proteomes" id="UP000295008"/>
    </source>
</evidence>
<keyword evidence="1" id="KW-0547">Nucleotide-binding</keyword>
<feature type="domain" description="PIN" evidence="4">
    <location>
        <begin position="3"/>
        <end position="131"/>
    </location>
</feature>
<dbReference type="SMART" id="SM00670">
    <property type="entry name" value="PINc"/>
    <property type="match status" value="1"/>
</dbReference>
<dbReference type="InterPro" id="IPR002716">
    <property type="entry name" value="PIN_dom"/>
</dbReference>
<name>A0A4R1RU63_HYDET</name>
<gene>
    <name evidence="5" type="ORF">EDC14_101161</name>
</gene>